<organism evidence="1 2">
    <name type="scientific">Catenulispora yoronensis</name>
    <dbReference type="NCBI Taxonomy" id="450799"/>
    <lineage>
        <taxon>Bacteria</taxon>
        <taxon>Bacillati</taxon>
        <taxon>Actinomycetota</taxon>
        <taxon>Actinomycetes</taxon>
        <taxon>Catenulisporales</taxon>
        <taxon>Catenulisporaceae</taxon>
        <taxon>Catenulispora</taxon>
    </lineage>
</organism>
<name>A0ABN2VMW1_9ACTN</name>
<dbReference type="EMBL" id="BAAAQN010000113">
    <property type="protein sequence ID" value="GAA2066622.1"/>
    <property type="molecule type" value="Genomic_DNA"/>
</dbReference>
<dbReference type="CDD" id="cd04645">
    <property type="entry name" value="LbH_gamma_CA_like"/>
    <property type="match status" value="1"/>
</dbReference>
<dbReference type="RefSeq" id="WP_344672194.1">
    <property type="nucleotide sequence ID" value="NZ_BAAAQN010000113.1"/>
</dbReference>
<sequence length="172" mass="17786">MAVYAIGNAVPEIHPEAYIHPEATVIGQVKVGAGSTVWPGAVLRGDYGRITIGDRTSIQDGTVVHATEMLPTVIGSDCVVGHIAHLEGCVVEDGCLIGSGSVVLHKAIVRGGALVGAGAVVGNNVEVPARAMALGVPAKIREDAVAEGAFDDAVARYVANGVRYRKELRRLD</sequence>
<keyword evidence="2" id="KW-1185">Reference proteome</keyword>
<dbReference type="PANTHER" id="PTHR13061:SF29">
    <property type="entry name" value="GAMMA CARBONIC ANHYDRASE-LIKE 1, MITOCHONDRIAL-RELATED"/>
    <property type="match status" value="1"/>
</dbReference>
<dbReference type="InterPro" id="IPR047324">
    <property type="entry name" value="LbH_gamma_CA-like"/>
</dbReference>
<dbReference type="Pfam" id="PF00132">
    <property type="entry name" value="Hexapep"/>
    <property type="match status" value="2"/>
</dbReference>
<dbReference type="SUPFAM" id="SSF51161">
    <property type="entry name" value="Trimeric LpxA-like enzymes"/>
    <property type="match status" value="1"/>
</dbReference>
<dbReference type="InterPro" id="IPR050484">
    <property type="entry name" value="Transf_Hexapept/Carb_Anhydrase"/>
</dbReference>
<proteinExistence type="predicted"/>
<dbReference type="InterPro" id="IPR001451">
    <property type="entry name" value="Hexapep"/>
</dbReference>
<evidence type="ECO:0000313" key="1">
    <source>
        <dbReference type="EMBL" id="GAA2066622.1"/>
    </source>
</evidence>
<comment type="caution">
    <text evidence="1">The sequence shown here is derived from an EMBL/GenBank/DDBJ whole genome shotgun (WGS) entry which is preliminary data.</text>
</comment>
<protein>
    <submittedName>
        <fullName evidence="1">Gamma carbonic anhydrase family protein</fullName>
    </submittedName>
</protein>
<accession>A0ABN2VMW1</accession>
<dbReference type="PANTHER" id="PTHR13061">
    <property type="entry name" value="DYNACTIN SUBUNIT P25"/>
    <property type="match status" value="1"/>
</dbReference>
<gene>
    <name evidence="1" type="ORF">GCM10009839_93020</name>
</gene>
<dbReference type="InterPro" id="IPR011004">
    <property type="entry name" value="Trimer_LpxA-like_sf"/>
</dbReference>
<evidence type="ECO:0000313" key="2">
    <source>
        <dbReference type="Proteomes" id="UP001500751"/>
    </source>
</evidence>
<dbReference type="Proteomes" id="UP001500751">
    <property type="component" value="Unassembled WGS sequence"/>
</dbReference>
<reference evidence="1 2" key="1">
    <citation type="journal article" date="2019" name="Int. J. Syst. Evol. Microbiol.">
        <title>The Global Catalogue of Microorganisms (GCM) 10K type strain sequencing project: providing services to taxonomists for standard genome sequencing and annotation.</title>
        <authorList>
            <consortium name="The Broad Institute Genomics Platform"/>
            <consortium name="The Broad Institute Genome Sequencing Center for Infectious Disease"/>
            <person name="Wu L."/>
            <person name="Ma J."/>
        </authorList>
    </citation>
    <scope>NUCLEOTIDE SEQUENCE [LARGE SCALE GENOMIC DNA]</scope>
    <source>
        <strain evidence="1 2">JCM 16014</strain>
    </source>
</reference>
<dbReference type="Gene3D" id="2.160.10.10">
    <property type="entry name" value="Hexapeptide repeat proteins"/>
    <property type="match status" value="1"/>
</dbReference>